<dbReference type="InterPro" id="IPR050196">
    <property type="entry name" value="Cytochrome_P450_Monoox"/>
</dbReference>
<evidence type="ECO:0000256" key="1">
    <source>
        <dbReference type="ARBA" id="ARBA00001971"/>
    </source>
</evidence>
<keyword evidence="4" id="KW-0349">Heme</keyword>
<dbReference type="GeneID" id="106472426"/>
<keyword evidence="8" id="KW-0472">Membrane</keyword>
<dbReference type="SUPFAM" id="SSF48264">
    <property type="entry name" value="Cytochrome P450"/>
    <property type="match status" value="1"/>
</dbReference>
<evidence type="ECO:0000256" key="3">
    <source>
        <dbReference type="ARBA" id="ARBA00010617"/>
    </source>
</evidence>
<dbReference type="Gene3D" id="1.10.630.10">
    <property type="entry name" value="Cytochrome P450"/>
    <property type="match status" value="1"/>
</dbReference>
<evidence type="ECO:0000313" key="9">
    <source>
        <dbReference type="Proteomes" id="UP000694941"/>
    </source>
</evidence>
<dbReference type="PANTHER" id="PTHR24291">
    <property type="entry name" value="CYTOCHROME P450 FAMILY 4"/>
    <property type="match status" value="1"/>
</dbReference>
<keyword evidence="7" id="KW-0560">Oxidoreductase</keyword>
<evidence type="ECO:0000256" key="4">
    <source>
        <dbReference type="ARBA" id="ARBA00022617"/>
    </source>
</evidence>
<keyword evidence="6" id="KW-0408">Iron</keyword>
<evidence type="ECO:0000256" key="8">
    <source>
        <dbReference type="ARBA" id="ARBA00023136"/>
    </source>
</evidence>
<evidence type="ECO:0000256" key="6">
    <source>
        <dbReference type="ARBA" id="ARBA00023004"/>
    </source>
</evidence>
<evidence type="ECO:0000256" key="5">
    <source>
        <dbReference type="ARBA" id="ARBA00022824"/>
    </source>
</evidence>
<dbReference type="PANTHER" id="PTHR24291:SF189">
    <property type="entry name" value="CYTOCHROME P450 4C3-RELATED"/>
    <property type="match status" value="1"/>
</dbReference>
<evidence type="ECO:0000256" key="7">
    <source>
        <dbReference type="ARBA" id="ARBA00023033"/>
    </source>
</evidence>
<dbReference type="Proteomes" id="UP000694941">
    <property type="component" value="Unplaced"/>
</dbReference>
<dbReference type="PRINTS" id="PR00385">
    <property type="entry name" value="P450"/>
</dbReference>
<dbReference type="RefSeq" id="XP_022256706.1">
    <property type="nucleotide sequence ID" value="XM_022400998.1"/>
</dbReference>
<keyword evidence="4" id="KW-0479">Metal-binding</keyword>
<reference evidence="10" key="1">
    <citation type="submission" date="2025-08" db="UniProtKB">
        <authorList>
            <consortium name="RefSeq"/>
        </authorList>
    </citation>
    <scope>IDENTIFICATION</scope>
    <source>
        <tissue evidence="10">Muscle</tissue>
    </source>
</reference>
<dbReference type="InterPro" id="IPR002401">
    <property type="entry name" value="Cyt_P450_E_grp-I"/>
</dbReference>
<keyword evidence="9" id="KW-1185">Reference proteome</keyword>
<protein>
    <submittedName>
        <fullName evidence="10">Cytochrome P450 4V2-like</fullName>
    </submittedName>
</protein>
<evidence type="ECO:0000256" key="2">
    <source>
        <dbReference type="ARBA" id="ARBA00004586"/>
    </source>
</evidence>
<gene>
    <name evidence="10" type="primary">LOC106472426</name>
</gene>
<dbReference type="CDD" id="cd20628">
    <property type="entry name" value="CYP4"/>
    <property type="match status" value="1"/>
</dbReference>
<comment type="similarity">
    <text evidence="3">Belongs to the cytochrome P450 family.</text>
</comment>
<dbReference type="InterPro" id="IPR001128">
    <property type="entry name" value="Cyt_P450"/>
</dbReference>
<proteinExistence type="inferred from homology"/>
<evidence type="ECO:0000313" key="10">
    <source>
        <dbReference type="RefSeq" id="XP_022256706.1"/>
    </source>
</evidence>
<dbReference type="InterPro" id="IPR036396">
    <property type="entry name" value="Cyt_P450_sf"/>
</dbReference>
<keyword evidence="5" id="KW-0256">Endoplasmic reticulum</keyword>
<comment type="cofactor">
    <cofactor evidence="1">
        <name>heme</name>
        <dbReference type="ChEBI" id="CHEBI:30413"/>
    </cofactor>
</comment>
<name>A0ABM1TLF0_LIMPO</name>
<comment type="subcellular location">
    <subcellularLocation>
        <location evidence="2">Endoplasmic reticulum membrane</location>
    </subcellularLocation>
</comment>
<keyword evidence="7" id="KW-0503">Monooxygenase</keyword>
<accession>A0ABM1TLF0</accession>
<feature type="non-terminal residue" evidence="10">
    <location>
        <position position="431"/>
    </location>
</feature>
<sequence length="431" mass="50231">MVALVTNNDLRSLYVVPTKLQAVLMSTKNLRRSRHYSFLEEWSENCIVVSTGDKWKTRRKMLTPAFNFRLLDSSLQIFSEHSRILVEKLQQHLTKEYIDIVQPITLCALDIITEAAMGVKLKAQDNDDSPYVKALHNVCALFMARIMRPWLWPDFFFNNSSLGSIYKENINKVIGYSREVIKIRKDRLLKETKGVDSISKEDYQNKRETFLEILLRLHMHNNSLSEEDVREEVDTFMFAGHDTTASGLSWTIYLLGLYPDIQEKVRKELDAVFCDDPDRTLTMDDLHQLKFLECVIKESHRLYPPAPFIARELEEDLMIKDFNVGAGTTCIIFPYMLHRDPKIYPNPEKFDPDRFLPENSKDRHPFAYIPFSGGFRNCIGQKFAMIEEKVVLAHLIRSLSFKSLDHRDKIKLVMEMVLRTPGELRVKVSSR</sequence>
<dbReference type="PRINTS" id="PR00463">
    <property type="entry name" value="EP450I"/>
</dbReference>
<organism evidence="9 10">
    <name type="scientific">Limulus polyphemus</name>
    <name type="common">Atlantic horseshoe crab</name>
    <dbReference type="NCBI Taxonomy" id="6850"/>
    <lineage>
        <taxon>Eukaryota</taxon>
        <taxon>Metazoa</taxon>
        <taxon>Ecdysozoa</taxon>
        <taxon>Arthropoda</taxon>
        <taxon>Chelicerata</taxon>
        <taxon>Merostomata</taxon>
        <taxon>Xiphosura</taxon>
        <taxon>Limulidae</taxon>
        <taxon>Limulus</taxon>
    </lineage>
</organism>
<dbReference type="Pfam" id="PF00067">
    <property type="entry name" value="p450"/>
    <property type="match status" value="1"/>
</dbReference>